<evidence type="ECO:0000256" key="12">
    <source>
        <dbReference type="SAM" id="SignalP"/>
    </source>
</evidence>
<evidence type="ECO:0000313" key="15">
    <source>
        <dbReference type="EMBL" id="MET1490290.1"/>
    </source>
</evidence>
<dbReference type="InterPro" id="IPR036942">
    <property type="entry name" value="Beta-barrel_TonB_sf"/>
</dbReference>
<accession>A0ABV2CQT7</accession>
<keyword evidence="8 15" id="KW-0675">Receptor</keyword>
<keyword evidence="6 11" id="KW-0798">TonB box</keyword>
<protein>
    <submittedName>
        <fullName evidence="15">TonB-dependent siderophore receptor</fullName>
    </submittedName>
</protein>
<evidence type="ECO:0000256" key="8">
    <source>
        <dbReference type="ARBA" id="ARBA00023170"/>
    </source>
</evidence>
<dbReference type="Proteomes" id="UP001548590">
    <property type="component" value="Unassembled WGS sequence"/>
</dbReference>
<evidence type="ECO:0000256" key="10">
    <source>
        <dbReference type="PROSITE-ProRule" id="PRU01360"/>
    </source>
</evidence>
<sequence length="713" mass="76726">MNPLSVLPVRRKLHAAVLLALLPLAARAAGSEAPAASASAPVSELGVITVTGQSARGLRADTVAAGSFRGSDVMDVPSTVNVVTREALDQQAAGGLYDAVRNTAGVTRQQNGGETWDQLVIRGIAVENRTNYRLNGALPIMNFGQAMLEDKERVEVLKGASALYYGFAAPAGIVNYVTKRPTAKPLTSVSMSLDQYGTAILATDMSRRYGEQDQYGLRLNAGGGALGSYLDGVDSGNRRFASAAFDWKVSNRLRLSTDLEYDHRKTTEQVGVTLPTAVNGVITLPHPVDPTKSVGPTDSKFETDAVNALVRADYAVDDNWTLTFEGGHAQTSRDRNLATFRFTSAATIATGAGRIQGTSQHSLVKSDLVKGELFGTVEALGRRHELTFGLSQTDKSQDAIYNTAYTVAAQNLYTPTTISSVVWGATPASPTTAELNTTDTGFYAMDRLMLSERWQLIGGLRHSMYRSDQADNHYDVSKTTPMLAAVYRPVQALSVYASYARGLEEGDTAPTGSLNAGERMAPGVSKQVELGTRWQVIGDTLLSAALFQIDRPGAYTGTDGYYVADGEQRYRGLELSTQGKITRDLGWLTSAQWLDPRFRKSAAAYVGKLPENAARRTASAFLTLDVAWVPGLTLNGGSYYTGRRPVDDLNQAWLPSVTLYAAGARYVTRIASKAVSWQLNIENLTDKQYWAGAGTRLAAGAPRTIKLGMKIDL</sequence>
<dbReference type="PROSITE" id="PS52016">
    <property type="entry name" value="TONB_DEPENDENT_REC_3"/>
    <property type="match status" value="1"/>
</dbReference>
<dbReference type="EMBL" id="JBEWLZ010000005">
    <property type="protein sequence ID" value="MET1490290.1"/>
    <property type="molecule type" value="Genomic_DNA"/>
</dbReference>
<dbReference type="Gene3D" id="2.170.130.10">
    <property type="entry name" value="TonB-dependent receptor, plug domain"/>
    <property type="match status" value="1"/>
</dbReference>
<evidence type="ECO:0000256" key="4">
    <source>
        <dbReference type="ARBA" id="ARBA00022452"/>
    </source>
</evidence>
<dbReference type="InterPro" id="IPR039426">
    <property type="entry name" value="TonB-dep_rcpt-like"/>
</dbReference>
<keyword evidence="9 10" id="KW-0998">Cell outer membrane</keyword>
<gene>
    <name evidence="15" type="ORF">ABVT11_10675</name>
</gene>
<keyword evidence="16" id="KW-1185">Reference proteome</keyword>
<evidence type="ECO:0000256" key="1">
    <source>
        <dbReference type="ARBA" id="ARBA00004571"/>
    </source>
</evidence>
<evidence type="ECO:0000256" key="3">
    <source>
        <dbReference type="ARBA" id="ARBA00022448"/>
    </source>
</evidence>
<evidence type="ECO:0000259" key="14">
    <source>
        <dbReference type="Pfam" id="PF07715"/>
    </source>
</evidence>
<evidence type="ECO:0000256" key="5">
    <source>
        <dbReference type="ARBA" id="ARBA00022692"/>
    </source>
</evidence>
<dbReference type="InterPro" id="IPR012910">
    <property type="entry name" value="Plug_dom"/>
</dbReference>
<comment type="similarity">
    <text evidence="2 10 11">Belongs to the TonB-dependent receptor family.</text>
</comment>
<dbReference type="Pfam" id="PF00593">
    <property type="entry name" value="TonB_dep_Rec_b-barrel"/>
    <property type="match status" value="1"/>
</dbReference>
<dbReference type="PANTHER" id="PTHR32552">
    <property type="entry name" value="FERRICHROME IRON RECEPTOR-RELATED"/>
    <property type="match status" value="1"/>
</dbReference>
<evidence type="ECO:0000256" key="2">
    <source>
        <dbReference type="ARBA" id="ARBA00009810"/>
    </source>
</evidence>
<evidence type="ECO:0000256" key="11">
    <source>
        <dbReference type="RuleBase" id="RU003357"/>
    </source>
</evidence>
<feature type="domain" description="TonB-dependent receptor-like beta-barrel" evidence="13">
    <location>
        <begin position="293"/>
        <end position="684"/>
    </location>
</feature>
<evidence type="ECO:0000256" key="6">
    <source>
        <dbReference type="ARBA" id="ARBA00023077"/>
    </source>
</evidence>
<keyword evidence="7 10" id="KW-0472">Membrane</keyword>
<evidence type="ECO:0000256" key="7">
    <source>
        <dbReference type="ARBA" id="ARBA00023136"/>
    </source>
</evidence>
<keyword evidence="5 10" id="KW-0812">Transmembrane</keyword>
<keyword evidence="12" id="KW-0732">Signal</keyword>
<comment type="caution">
    <text evidence="15">The sequence shown here is derived from an EMBL/GenBank/DDBJ whole genome shotgun (WGS) entry which is preliminary data.</text>
</comment>
<feature type="chain" id="PRO_5046003663" evidence="12">
    <location>
        <begin position="29"/>
        <end position="713"/>
    </location>
</feature>
<dbReference type="CDD" id="cd01347">
    <property type="entry name" value="ligand_gated_channel"/>
    <property type="match status" value="1"/>
</dbReference>
<dbReference type="InterPro" id="IPR037066">
    <property type="entry name" value="Plug_dom_sf"/>
</dbReference>
<evidence type="ECO:0000259" key="13">
    <source>
        <dbReference type="Pfam" id="PF00593"/>
    </source>
</evidence>
<dbReference type="PANTHER" id="PTHR32552:SF82">
    <property type="entry name" value="FCUA PROTEIN"/>
    <property type="match status" value="1"/>
</dbReference>
<dbReference type="InterPro" id="IPR000531">
    <property type="entry name" value="Beta-barrel_TonB"/>
</dbReference>
<comment type="subcellular location">
    <subcellularLocation>
        <location evidence="1 10">Cell outer membrane</location>
        <topology evidence="1 10">Multi-pass membrane protein</topology>
    </subcellularLocation>
</comment>
<reference evidence="15 16" key="1">
    <citation type="submission" date="2024-07" db="EMBL/GenBank/DDBJ databases">
        <title>Uliginosibacterium paludis KCTC:42655.</title>
        <authorList>
            <person name="Kim M.K."/>
        </authorList>
    </citation>
    <scope>NUCLEOTIDE SEQUENCE [LARGE SCALE GENOMIC DNA]</scope>
    <source>
        <strain evidence="15 16">KCTC 42655</strain>
    </source>
</reference>
<dbReference type="Pfam" id="PF07715">
    <property type="entry name" value="Plug"/>
    <property type="match status" value="1"/>
</dbReference>
<dbReference type="InterPro" id="IPR010105">
    <property type="entry name" value="TonB_sidphr_rcpt"/>
</dbReference>
<feature type="domain" description="TonB-dependent receptor plug" evidence="14">
    <location>
        <begin position="73"/>
        <end position="173"/>
    </location>
</feature>
<evidence type="ECO:0000256" key="9">
    <source>
        <dbReference type="ARBA" id="ARBA00023237"/>
    </source>
</evidence>
<dbReference type="SUPFAM" id="SSF56935">
    <property type="entry name" value="Porins"/>
    <property type="match status" value="1"/>
</dbReference>
<feature type="signal peptide" evidence="12">
    <location>
        <begin position="1"/>
        <end position="28"/>
    </location>
</feature>
<proteinExistence type="inferred from homology"/>
<dbReference type="RefSeq" id="WP_345928511.1">
    <property type="nucleotide sequence ID" value="NZ_JBDIVF010000006.1"/>
</dbReference>
<evidence type="ECO:0000313" key="16">
    <source>
        <dbReference type="Proteomes" id="UP001548590"/>
    </source>
</evidence>
<dbReference type="NCBIfam" id="TIGR01783">
    <property type="entry name" value="TonB-siderophor"/>
    <property type="match status" value="1"/>
</dbReference>
<name>A0ABV2CQT7_9RHOO</name>
<keyword evidence="4 10" id="KW-1134">Transmembrane beta strand</keyword>
<dbReference type="Gene3D" id="2.40.170.20">
    <property type="entry name" value="TonB-dependent receptor, beta-barrel domain"/>
    <property type="match status" value="1"/>
</dbReference>
<organism evidence="15 16">
    <name type="scientific">Uliginosibacterium paludis</name>
    <dbReference type="NCBI Taxonomy" id="1615952"/>
    <lineage>
        <taxon>Bacteria</taxon>
        <taxon>Pseudomonadati</taxon>
        <taxon>Pseudomonadota</taxon>
        <taxon>Betaproteobacteria</taxon>
        <taxon>Rhodocyclales</taxon>
        <taxon>Zoogloeaceae</taxon>
        <taxon>Uliginosibacterium</taxon>
    </lineage>
</organism>
<keyword evidence="3 10" id="KW-0813">Transport</keyword>